<dbReference type="GO" id="GO:0007144">
    <property type="term" value="P:female meiosis I"/>
    <property type="evidence" value="ECO:0007669"/>
    <property type="project" value="TreeGrafter"/>
</dbReference>
<dbReference type="EMBL" id="JABXBU010000011">
    <property type="protein sequence ID" value="KAF8790756.1"/>
    <property type="molecule type" value="Genomic_DNA"/>
</dbReference>
<feature type="compositionally biased region" description="Polar residues" evidence="1">
    <location>
        <begin position="429"/>
        <end position="447"/>
    </location>
</feature>
<feature type="compositionally biased region" description="Low complexity" evidence="1">
    <location>
        <begin position="488"/>
        <end position="497"/>
    </location>
</feature>
<dbReference type="Proteomes" id="UP000807504">
    <property type="component" value="Unassembled WGS sequence"/>
</dbReference>
<dbReference type="GO" id="GO:0007141">
    <property type="term" value="P:male meiosis I"/>
    <property type="evidence" value="ECO:0007669"/>
    <property type="project" value="TreeGrafter"/>
</dbReference>
<dbReference type="PANTHER" id="PTHR33861">
    <property type="entry name" value="PROTEIN CBG18333"/>
    <property type="match status" value="1"/>
</dbReference>
<reference evidence="2" key="2">
    <citation type="submission" date="2020-06" db="EMBL/GenBank/DDBJ databases">
        <authorList>
            <person name="Sheffer M."/>
        </authorList>
    </citation>
    <scope>NUCLEOTIDE SEQUENCE</scope>
</reference>
<evidence type="ECO:0000313" key="3">
    <source>
        <dbReference type="Proteomes" id="UP000807504"/>
    </source>
</evidence>
<feature type="region of interest" description="Disordered" evidence="1">
    <location>
        <begin position="964"/>
        <end position="993"/>
    </location>
</feature>
<organism evidence="2 3">
    <name type="scientific">Argiope bruennichi</name>
    <name type="common">Wasp spider</name>
    <name type="synonym">Aranea bruennichi</name>
    <dbReference type="NCBI Taxonomy" id="94029"/>
    <lineage>
        <taxon>Eukaryota</taxon>
        <taxon>Metazoa</taxon>
        <taxon>Ecdysozoa</taxon>
        <taxon>Arthropoda</taxon>
        <taxon>Chelicerata</taxon>
        <taxon>Arachnida</taxon>
        <taxon>Araneae</taxon>
        <taxon>Araneomorphae</taxon>
        <taxon>Entelegynae</taxon>
        <taxon>Araneoidea</taxon>
        <taxon>Araneidae</taxon>
        <taxon>Argiope</taxon>
    </lineage>
</organism>
<protein>
    <submittedName>
        <fullName evidence="2">Meiosis-specific coiled-coil like protein</fullName>
    </submittedName>
</protein>
<dbReference type="Pfam" id="PF15189">
    <property type="entry name" value="MEIOC"/>
    <property type="match status" value="1"/>
</dbReference>
<name>A0A8T0FII4_ARGBR</name>
<dbReference type="PANTHER" id="PTHR33861:SF5">
    <property type="entry name" value="GAMMA-TUBULIN COMPLEX COMPONENT"/>
    <property type="match status" value="1"/>
</dbReference>
<comment type="caution">
    <text evidence="2">The sequence shown here is derived from an EMBL/GenBank/DDBJ whole genome shotgun (WGS) entry which is preliminary data.</text>
</comment>
<proteinExistence type="predicted"/>
<feature type="compositionally biased region" description="Polar residues" evidence="1">
    <location>
        <begin position="457"/>
        <end position="470"/>
    </location>
</feature>
<reference evidence="2" key="1">
    <citation type="journal article" date="2020" name="bioRxiv">
        <title>Chromosome-level reference genome of the European wasp spider Argiope bruennichi: a resource for studies on range expansion and evolutionary adaptation.</title>
        <authorList>
            <person name="Sheffer M.M."/>
            <person name="Hoppe A."/>
            <person name="Krehenwinkel H."/>
            <person name="Uhl G."/>
            <person name="Kuss A.W."/>
            <person name="Jensen L."/>
            <person name="Jensen C."/>
            <person name="Gillespie R.G."/>
            <person name="Hoff K.J."/>
            <person name="Prost S."/>
        </authorList>
    </citation>
    <scope>NUCLEOTIDE SEQUENCE</scope>
</reference>
<evidence type="ECO:0000256" key="1">
    <source>
        <dbReference type="SAM" id="MobiDB-lite"/>
    </source>
</evidence>
<dbReference type="GO" id="GO:0005737">
    <property type="term" value="C:cytoplasm"/>
    <property type="evidence" value="ECO:0007669"/>
    <property type="project" value="TreeGrafter"/>
</dbReference>
<accession>A0A8T0FII4</accession>
<feature type="region of interest" description="Disordered" evidence="1">
    <location>
        <begin position="421"/>
        <end position="502"/>
    </location>
</feature>
<gene>
    <name evidence="2" type="ORF">HNY73_005729</name>
</gene>
<sequence length="1053" mass="116752">MALSPSVTGKNYNHCCDDRYNFDEKRSESSASVLQRANSISHQFSNSSNVPQSGVLNVFEPSESSHKIKVSNNDDDVSNSSHYIFENNLVTNEECISHQIHNSHVVVSSSVSGNHQGQPNGKYLTNSEYDNCDRNTYTSWSHSAFAQRQSSTFYDQSMPFNSLQNSPSHHNPFSESHAEPFKISDNCKSTDMALRTTVPYGMTEGFTAPRIGNEGCGFDDLVSKIIDDDNINTSLLQEHAELLGLNLNGGMFTTSNNNLASPPNNVWPQNKCINSKRNNHEYINHCNTVCNDTMDYSDKGGQSQPLGPNFFSSSFDHENGDALSLNCQNKMFQIPQHAGEIFTPTDGNNCNYEDWEAFNALQKSDGQLNDLFNESEFRFPDLDSNPACEPIDQQCFWTQDFGKQVSEALNMATNAASWSPLPAPLPFPQQTSSQANPSISSQTQYTELSRKQERENSVNGDAQMILSNESQYDKDAGNQNNRGFRPVSSSSSSSSESQGDVMTSTLSQNILNIANISEGHESFPASSHCNSGINSCSAMKSSVLQINRNGHSNQVSQAYQNFPRNLSSRYHNLQKTITTSQTVSDNDCICPLYDNAANSYSFEGSSSVRNGHTLNKLPCQRSHQTQTNANPGFCCMKQPELLKHYIRGNNFSCLEKNSVLSEYEKSVLGTINSNRLPISPEVLQHLSARTIAGLYAFGLYHDMLHADCDGGSVSLSPGMKYPSHLFNSPISDSVFEVYHPYEFVHRRGASSVYGANDVFFDPASSSFFSVPPTFIGMRPLRRSGPSNELHLRLEECYEQFRHLEKERKKTEAELARQNPGKKVSSTNTIPIPRLTANPSRVDRLIIDELREHAKVITLVAKMEQLRKSPVHPNIHVSMEKWLEAIRNVQARRRDEIINVANRQRTSASRIQEDKDVVALAASIMELTKASRQARTSMWCALITTTLYDVDPDIASAHSLPPDFQEIENNGASGNTDETLSNSAARDSTANCSSYKDDEIAVEDRCESSISVSSAAENKTSTHINIVVSKLCQPSVELECAPNSHVDNVESSAS</sequence>
<dbReference type="GO" id="GO:0005634">
    <property type="term" value="C:nucleus"/>
    <property type="evidence" value="ECO:0007669"/>
    <property type="project" value="TreeGrafter"/>
</dbReference>
<dbReference type="GO" id="GO:0048255">
    <property type="term" value="P:mRNA stabilization"/>
    <property type="evidence" value="ECO:0007669"/>
    <property type="project" value="TreeGrafter"/>
</dbReference>
<feature type="compositionally biased region" description="Polar residues" evidence="1">
    <location>
        <begin position="966"/>
        <end position="993"/>
    </location>
</feature>
<dbReference type="InterPro" id="IPR027963">
    <property type="entry name" value="MEIOC"/>
</dbReference>
<feature type="region of interest" description="Disordered" evidence="1">
    <location>
        <begin position="811"/>
        <end position="831"/>
    </location>
</feature>
<keyword evidence="3" id="KW-1185">Reference proteome</keyword>
<evidence type="ECO:0000313" key="2">
    <source>
        <dbReference type="EMBL" id="KAF8790756.1"/>
    </source>
</evidence>
<dbReference type="AlphaFoldDB" id="A0A8T0FII4"/>